<dbReference type="Pfam" id="PF00067">
    <property type="entry name" value="p450"/>
    <property type="match status" value="1"/>
</dbReference>
<dbReference type="PRINTS" id="PR00463">
    <property type="entry name" value="EP450I"/>
</dbReference>
<dbReference type="Proteomes" id="UP001216150">
    <property type="component" value="Unassembled WGS sequence"/>
</dbReference>
<dbReference type="GO" id="GO:0020037">
    <property type="term" value="F:heme binding"/>
    <property type="evidence" value="ECO:0007669"/>
    <property type="project" value="InterPro"/>
</dbReference>
<keyword evidence="7" id="KW-0503">Monooxygenase</keyword>
<dbReference type="Gene3D" id="1.10.630.10">
    <property type="entry name" value="Cytochrome P450"/>
    <property type="match status" value="1"/>
</dbReference>
<reference evidence="10 11" key="1">
    <citation type="journal article" date="2023" name="IMA Fungus">
        <title>Comparative genomic study of the Penicillium genus elucidates a diverse pangenome and 15 lateral gene transfer events.</title>
        <authorList>
            <person name="Petersen C."/>
            <person name="Sorensen T."/>
            <person name="Nielsen M.R."/>
            <person name="Sondergaard T.E."/>
            <person name="Sorensen J.L."/>
            <person name="Fitzpatrick D.A."/>
            <person name="Frisvad J.C."/>
            <person name="Nielsen K.L."/>
        </authorList>
    </citation>
    <scope>NUCLEOTIDE SEQUENCE [LARGE SCALE GENOMIC DNA]</scope>
    <source>
        <strain evidence="10 11">IBT 29057</strain>
    </source>
</reference>
<comment type="cofactor">
    <cofactor evidence="1 8">
        <name>heme</name>
        <dbReference type="ChEBI" id="CHEBI:30413"/>
    </cofactor>
</comment>
<dbReference type="SUPFAM" id="SSF48264">
    <property type="entry name" value="Cytochrome P450"/>
    <property type="match status" value="1"/>
</dbReference>
<keyword evidence="9" id="KW-1133">Transmembrane helix</keyword>
<evidence type="ECO:0000256" key="8">
    <source>
        <dbReference type="PIRSR" id="PIRSR602401-1"/>
    </source>
</evidence>
<dbReference type="InterPro" id="IPR036396">
    <property type="entry name" value="Cyt_P450_sf"/>
</dbReference>
<dbReference type="GO" id="GO:0016705">
    <property type="term" value="F:oxidoreductase activity, acting on paired donors, with incorporation or reduction of molecular oxygen"/>
    <property type="evidence" value="ECO:0007669"/>
    <property type="project" value="InterPro"/>
</dbReference>
<protein>
    <submittedName>
        <fullName evidence="10">Uncharacterized protein</fullName>
    </submittedName>
</protein>
<evidence type="ECO:0000313" key="10">
    <source>
        <dbReference type="EMBL" id="KAJ5599569.1"/>
    </source>
</evidence>
<dbReference type="GO" id="GO:0043386">
    <property type="term" value="P:mycotoxin biosynthetic process"/>
    <property type="evidence" value="ECO:0007669"/>
    <property type="project" value="UniProtKB-ARBA"/>
</dbReference>
<dbReference type="InterPro" id="IPR001128">
    <property type="entry name" value="Cyt_P450"/>
</dbReference>
<evidence type="ECO:0000256" key="3">
    <source>
        <dbReference type="ARBA" id="ARBA00022617"/>
    </source>
</evidence>
<evidence type="ECO:0000256" key="1">
    <source>
        <dbReference type="ARBA" id="ARBA00001971"/>
    </source>
</evidence>
<dbReference type="CDD" id="cd11058">
    <property type="entry name" value="CYP60B-like"/>
    <property type="match status" value="1"/>
</dbReference>
<dbReference type="GO" id="GO:0005506">
    <property type="term" value="F:iron ion binding"/>
    <property type="evidence" value="ECO:0007669"/>
    <property type="project" value="InterPro"/>
</dbReference>
<sequence length="507" mass="57752">MSIFKEIQLASVDKPVTAWWLLFLSLAVLAIATKIFYNVYLHPLAKFPGPTLYAASPFPVAFAQLNGTYHLFTHKAHEQYGNVVRISPNELSFISPAAWNDIYARHNGSPPLPRDKTFFNDMLVDKQTLTMADTENHARLRKAMNPAFSPRALALQEPILQKNVDLFLHQLQKHATQGQQLDLRLWYNYITFDLIGDLAFGESFGCLEASSYHEWVQFVVDYFYIATLLQVVHRFRPLNKLLATLIPSSLIKQKEDHGKLTAEKVKRRMKRRIDRLDFVHPLIEARDSGIITNDEVEQQASILILAGGETSSIALTSATYLLLQHPGKMDKLVNELHANFQHEHDIDVSSISKLVYLQAVIQETLRLFPPITNGFPRETNASGAVIDGLLIPEKTVVNVSHWGAYHSESNFTRPAEFLPERWLGVDAQFNKDAKDVFQPFSVGPQSCIGKKFAFDNMKLILARTLWRFDIEISPDSRRRYSDEQRAYVSFHQPPLLVNLTLRQGKAD</sequence>
<keyword evidence="3 8" id="KW-0349">Heme</keyword>
<feature type="binding site" description="axial binding residue" evidence="8">
    <location>
        <position position="447"/>
    </location>
    <ligand>
        <name>heme</name>
        <dbReference type="ChEBI" id="CHEBI:30413"/>
    </ligand>
    <ligandPart>
        <name>Fe</name>
        <dbReference type="ChEBI" id="CHEBI:18248"/>
    </ligandPart>
</feature>
<dbReference type="GO" id="GO:0004497">
    <property type="term" value="F:monooxygenase activity"/>
    <property type="evidence" value="ECO:0007669"/>
    <property type="project" value="UniProtKB-KW"/>
</dbReference>
<gene>
    <name evidence="10" type="ORF">N7450_000636</name>
</gene>
<keyword evidence="6 8" id="KW-0408">Iron</keyword>
<dbReference type="InterPro" id="IPR050121">
    <property type="entry name" value="Cytochrome_P450_monoxygenase"/>
</dbReference>
<dbReference type="PRINTS" id="PR00385">
    <property type="entry name" value="P450"/>
</dbReference>
<dbReference type="PANTHER" id="PTHR24305">
    <property type="entry name" value="CYTOCHROME P450"/>
    <property type="match status" value="1"/>
</dbReference>
<keyword evidence="4 8" id="KW-0479">Metal-binding</keyword>
<accession>A0AAD6E2K3</accession>
<evidence type="ECO:0000256" key="4">
    <source>
        <dbReference type="ARBA" id="ARBA00022723"/>
    </source>
</evidence>
<feature type="transmembrane region" description="Helical" evidence="9">
    <location>
        <begin position="18"/>
        <end position="37"/>
    </location>
</feature>
<comment type="similarity">
    <text evidence="2">Belongs to the cytochrome P450 family.</text>
</comment>
<evidence type="ECO:0000256" key="9">
    <source>
        <dbReference type="SAM" id="Phobius"/>
    </source>
</evidence>
<dbReference type="InterPro" id="IPR002401">
    <property type="entry name" value="Cyt_P450_E_grp-I"/>
</dbReference>
<evidence type="ECO:0000256" key="2">
    <source>
        <dbReference type="ARBA" id="ARBA00010617"/>
    </source>
</evidence>
<evidence type="ECO:0000313" key="11">
    <source>
        <dbReference type="Proteomes" id="UP001216150"/>
    </source>
</evidence>
<keyword evidence="11" id="KW-1185">Reference proteome</keyword>
<keyword evidence="9" id="KW-0812">Transmembrane</keyword>
<keyword evidence="5" id="KW-0560">Oxidoreductase</keyword>
<dbReference type="PANTHER" id="PTHR24305:SF210">
    <property type="entry name" value="CYTOCHROME P450 MONOOXYGENASE ASQL-RELATED"/>
    <property type="match status" value="1"/>
</dbReference>
<comment type="caution">
    <text evidence="10">The sequence shown here is derived from an EMBL/GenBank/DDBJ whole genome shotgun (WGS) entry which is preliminary data.</text>
</comment>
<evidence type="ECO:0000256" key="7">
    <source>
        <dbReference type="ARBA" id="ARBA00023033"/>
    </source>
</evidence>
<proteinExistence type="inferred from homology"/>
<evidence type="ECO:0000256" key="6">
    <source>
        <dbReference type="ARBA" id="ARBA00023004"/>
    </source>
</evidence>
<organism evidence="10 11">
    <name type="scientific">Penicillium hetheringtonii</name>
    <dbReference type="NCBI Taxonomy" id="911720"/>
    <lineage>
        <taxon>Eukaryota</taxon>
        <taxon>Fungi</taxon>
        <taxon>Dikarya</taxon>
        <taxon>Ascomycota</taxon>
        <taxon>Pezizomycotina</taxon>
        <taxon>Eurotiomycetes</taxon>
        <taxon>Eurotiomycetidae</taxon>
        <taxon>Eurotiales</taxon>
        <taxon>Aspergillaceae</taxon>
        <taxon>Penicillium</taxon>
    </lineage>
</organism>
<keyword evidence="9" id="KW-0472">Membrane</keyword>
<dbReference type="EMBL" id="JAQJAC010000001">
    <property type="protein sequence ID" value="KAJ5599569.1"/>
    <property type="molecule type" value="Genomic_DNA"/>
</dbReference>
<dbReference type="AlphaFoldDB" id="A0AAD6E2K3"/>
<evidence type="ECO:0000256" key="5">
    <source>
        <dbReference type="ARBA" id="ARBA00023002"/>
    </source>
</evidence>
<name>A0AAD6E2K3_9EURO</name>